<dbReference type="GO" id="GO:0046872">
    <property type="term" value="F:metal ion binding"/>
    <property type="evidence" value="ECO:0007669"/>
    <property type="project" value="UniProtKB-KW"/>
</dbReference>
<comment type="similarity">
    <text evidence="2 13">Belongs to the histone deacetylase family. HD type 2 subfamily.</text>
</comment>
<dbReference type="Gene3D" id="6.10.250.1550">
    <property type="match status" value="1"/>
</dbReference>
<feature type="region of interest" description="Disordered" evidence="15">
    <location>
        <begin position="179"/>
        <end position="243"/>
    </location>
</feature>
<dbReference type="EMBL" id="CAJPVJ010000390">
    <property type="protein sequence ID" value="CAG2162298.1"/>
    <property type="molecule type" value="Genomic_DNA"/>
</dbReference>
<dbReference type="Pfam" id="PF00850">
    <property type="entry name" value="Hist_deacetyl"/>
    <property type="match status" value="1"/>
</dbReference>
<feature type="region of interest" description="Disordered" evidence="15">
    <location>
        <begin position="118"/>
        <end position="144"/>
    </location>
</feature>
<evidence type="ECO:0000256" key="9">
    <source>
        <dbReference type="ARBA" id="ARBA00023015"/>
    </source>
</evidence>
<keyword evidence="8 13" id="KW-0156">Chromatin regulator</keyword>
<evidence type="ECO:0000256" key="2">
    <source>
        <dbReference type="ARBA" id="ARBA00007738"/>
    </source>
</evidence>
<gene>
    <name evidence="17" type="ORF">ONB1V03_LOCUS1896</name>
</gene>
<dbReference type="PIRSF" id="PIRSF037911">
    <property type="entry name" value="HDAC_II_euk"/>
    <property type="match status" value="1"/>
</dbReference>
<evidence type="ECO:0000256" key="13">
    <source>
        <dbReference type="PIRNR" id="PIRNR037911"/>
    </source>
</evidence>
<dbReference type="PRINTS" id="PR01270">
    <property type="entry name" value="HDASUPER"/>
</dbReference>
<dbReference type="GO" id="GO:0005634">
    <property type="term" value="C:nucleus"/>
    <property type="evidence" value="ECO:0007669"/>
    <property type="project" value="UniProtKB-SubCell"/>
</dbReference>
<dbReference type="InterPro" id="IPR023696">
    <property type="entry name" value="Ureohydrolase_dom_sf"/>
</dbReference>
<dbReference type="SUPFAM" id="SSF52768">
    <property type="entry name" value="Arginase/deacetylase"/>
    <property type="match status" value="1"/>
</dbReference>
<keyword evidence="10 13" id="KW-0804">Transcription</keyword>
<evidence type="ECO:0000256" key="10">
    <source>
        <dbReference type="ARBA" id="ARBA00023163"/>
    </source>
</evidence>
<keyword evidence="4 13" id="KW-0678">Repressor</keyword>
<dbReference type="InterPro" id="IPR037138">
    <property type="entry name" value="His_deacetylse_dom_sf"/>
</dbReference>
<reference evidence="17" key="1">
    <citation type="submission" date="2020-11" db="EMBL/GenBank/DDBJ databases">
        <authorList>
            <person name="Tran Van P."/>
        </authorList>
    </citation>
    <scope>NUCLEOTIDE SEQUENCE</scope>
</reference>
<dbReference type="InterPro" id="IPR000286">
    <property type="entry name" value="HDACs"/>
</dbReference>
<dbReference type="Proteomes" id="UP000728032">
    <property type="component" value="Unassembled WGS sequence"/>
</dbReference>
<sequence length="1026" mass="113748">MANNSQNSVLNPALQEQHLQFQQQLIQLKQQQQLQQQLLLQHFQQQQQQLAEQHEKQLQERIREYLEQQKKIEEEQREQKERAEKEKLEALKKKEKHEQSAIASSEVKQRLQEFVLSKKQREAAAANSANNSPPTPGTRNWQPVIGKYENDFPLRKTASEPNLKVRSVLKAKVIQRRSSPLLRRKDKASPLKRRSTLTNGISGNGIPECLSESPPSGSNHSSFQSSAGSTPIQEEPSHSPFSSLNQGSVCDLTLYSSPSLPNISLGRPHVPNTTTSAAVHTEAGKAITSVSEAQMRALRFAMPLNTIHAHHSSSALPFYPSLPVIEGEFTPPTSPGYIQQQMKVLEQTRVSQTLPHSQSSAVTSITGQSYPYPPGSVITDSQVAQARLQRSLQRPLGRTQSAPLPLGHPMLQPGAQGIILSPQQSEQYFREKQLYEQQQRNLVKQHIRQTVLTRASSKGQVVENVEEETDAAVAQEMKDTLSELQHDLPVGPDGVIDLTAASKRLATCDNELNRQHREREAFLQQQRDLMSPRLSYQTEPTTVSLLGPHPRPGHHPHPNRPLSRTLSSPLVTLSPNGCPEPLTVSTRHVFTTGLVYDSLMLKHQCICADNFHHPEHGGRLQSIWARLQETGLAARCERVRSRKATLDEIQLCHSEAYSLLFGTNPLNRQKLDASKLADLPIKSFVMLPCGGIGVDSDTTWNELHTSGAARMAAGCVIDLTLKVATGECKNGFAVVRPPGSHAEHQQAMGFCFFNSIAIAVKQLQLKLKMEKVLIVDWDVHHGNGLQQMFYNDPHVLYISLHRHDDGNFFPGTGDLQEVGMGEGVGFNVNIGWCGSLSPPMGDAEYLAAFRAIVMPIAREFNPDIVVVASGFDSAKGHPPPLGGYQVSANCFGYLTQQLMTLANGRVVMSLEGGYDLPSICDCSQECVSALLGDEVSALKDEEMTRKPCQNAVELLNRVVSIQSAHWPVVRRWAHLIDCNFIDAQRKEKEECETVNALASLTVRQSLNSPPETSGHTDEPMDEDNDK</sequence>
<feature type="region of interest" description="Disordered" evidence="15">
    <location>
        <begin position="1002"/>
        <end position="1026"/>
    </location>
</feature>
<feature type="region of interest" description="Disordered" evidence="15">
    <location>
        <begin position="537"/>
        <end position="567"/>
    </location>
</feature>
<keyword evidence="6 13" id="KW-0378">Hydrolase</keyword>
<keyword evidence="7" id="KW-0862">Zinc</keyword>
<feature type="coiled-coil region" evidence="14">
    <location>
        <begin position="11"/>
        <end position="100"/>
    </location>
</feature>
<feature type="domain" description="Histone deacetylase" evidence="16">
    <location>
        <begin position="613"/>
        <end position="930"/>
    </location>
</feature>
<feature type="compositionally biased region" description="Low complexity" evidence="15">
    <location>
        <begin position="211"/>
        <end position="229"/>
    </location>
</feature>
<keyword evidence="14" id="KW-0175">Coiled coil</keyword>
<evidence type="ECO:0000256" key="4">
    <source>
        <dbReference type="ARBA" id="ARBA00022491"/>
    </source>
</evidence>
<evidence type="ECO:0000256" key="3">
    <source>
        <dbReference type="ARBA" id="ARBA00012111"/>
    </source>
</evidence>
<dbReference type="GO" id="GO:0141221">
    <property type="term" value="F:histone deacetylase activity, hydrolytic mechanism"/>
    <property type="evidence" value="ECO:0007669"/>
    <property type="project" value="UniProtKB-EC"/>
</dbReference>
<comment type="function">
    <text evidence="13">Responsible for the deacetylation of lysine residues on the N-terminal part of the core histones (H2A, H2B, H3 and H4). Histone deacetylation gives a tag for epigenetic repression and plays an important role in transcriptional regulation, cell cycle progression and developmental events.</text>
</comment>
<dbReference type="EMBL" id="OC915215">
    <property type="protein sequence ID" value="CAD7639286.1"/>
    <property type="molecule type" value="Genomic_DNA"/>
</dbReference>
<feature type="compositionally biased region" description="Basic residues" evidence="15">
    <location>
        <begin position="182"/>
        <end position="195"/>
    </location>
</feature>
<evidence type="ECO:0000256" key="14">
    <source>
        <dbReference type="SAM" id="Coils"/>
    </source>
</evidence>
<dbReference type="FunFam" id="3.40.800.20:FF:000002">
    <property type="entry name" value="Histone deacetylase"/>
    <property type="match status" value="1"/>
</dbReference>
<dbReference type="InterPro" id="IPR023801">
    <property type="entry name" value="His_deacetylse_dom"/>
</dbReference>
<evidence type="ECO:0000256" key="8">
    <source>
        <dbReference type="ARBA" id="ARBA00022853"/>
    </source>
</evidence>
<evidence type="ECO:0000256" key="15">
    <source>
        <dbReference type="SAM" id="MobiDB-lite"/>
    </source>
</evidence>
<feature type="compositionally biased region" description="Low complexity" evidence="15">
    <location>
        <begin position="123"/>
        <end position="132"/>
    </location>
</feature>
<proteinExistence type="inferred from homology"/>
<dbReference type="PANTHER" id="PTHR45364:SF13">
    <property type="entry name" value="HISTONE DEACETYLASE"/>
    <property type="match status" value="1"/>
</dbReference>
<comment type="subcellular location">
    <subcellularLocation>
        <location evidence="1 13">Nucleus</location>
    </subcellularLocation>
</comment>
<dbReference type="PANTHER" id="PTHR45364">
    <property type="entry name" value="HISTONE DEACETYLASE 9-RELATED"/>
    <property type="match status" value="1"/>
</dbReference>
<dbReference type="Gene3D" id="3.40.800.20">
    <property type="entry name" value="Histone deacetylase domain"/>
    <property type="match status" value="1"/>
</dbReference>
<evidence type="ECO:0000313" key="17">
    <source>
        <dbReference type="EMBL" id="CAD7639286.1"/>
    </source>
</evidence>
<dbReference type="EC" id="3.5.1.98" evidence="3 13"/>
<keyword evidence="18" id="KW-1185">Reference proteome</keyword>
<keyword evidence="5" id="KW-0479">Metal-binding</keyword>
<comment type="catalytic activity">
    <reaction evidence="12 13">
        <text>N(6)-acetyl-L-lysyl-[histone] + H2O = L-lysyl-[histone] + acetate</text>
        <dbReference type="Rhea" id="RHEA:58196"/>
        <dbReference type="Rhea" id="RHEA-COMP:9845"/>
        <dbReference type="Rhea" id="RHEA-COMP:11338"/>
        <dbReference type="ChEBI" id="CHEBI:15377"/>
        <dbReference type="ChEBI" id="CHEBI:29969"/>
        <dbReference type="ChEBI" id="CHEBI:30089"/>
        <dbReference type="ChEBI" id="CHEBI:61930"/>
        <dbReference type="EC" id="3.5.1.98"/>
    </reaction>
</comment>
<evidence type="ECO:0000256" key="1">
    <source>
        <dbReference type="ARBA" id="ARBA00004123"/>
    </source>
</evidence>
<evidence type="ECO:0000256" key="7">
    <source>
        <dbReference type="ARBA" id="ARBA00022833"/>
    </source>
</evidence>
<dbReference type="CDD" id="cd11681">
    <property type="entry name" value="HDAC_classIIa"/>
    <property type="match status" value="1"/>
</dbReference>
<protein>
    <recommendedName>
        <fullName evidence="3 13">Histone deacetylase</fullName>
        <ecNumber evidence="3 13">3.5.1.98</ecNumber>
    </recommendedName>
</protein>
<dbReference type="InterPro" id="IPR046949">
    <property type="entry name" value="HDAC4/5/7/9"/>
</dbReference>
<evidence type="ECO:0000256" key="5">
    <source>
        <dbReference type="ARBA" id="ARBA00022723"/>
    </source>
</evidence>
<evidence type="ECO:0000256" key="6">
    <source>
        <dbReference type="ARBA" id="ARBA00022801"/>
    </source>
</evidence>
<organism evidence="17">
    <name type="scientific">Oppiella nova</name>
    <dbReference type="NCBI Taxonomy" id="334625"/>
    <lineage>
        <taxon>Eukaryota</taxon>
        <taxon>Metazoa</taxon>
        <taxon>Ecdysozoa</taxon>
        <taxon>Arthropoda</taxon>
        <taxon>Chelicerata</taxon>
        <taxon>Arachnida</taxon>
        <taxon>Acari</taxon>
        <taxon>Acariformes</taxon>
        <taxon>Sarcoptiformes</taxon>
        <taxon>Oribatida</taxon>
        <taxon>Brachypylina</taxon>
        <taxon>Oppioidea</taxon>
        <taxon>Oppiidae</taxon>
        <taxon>Oppiella</taxon>
    </lineage>
</organism>
<evidence type="ECO:0000256" key="11">
    <source>
        <dbReference type="ARBA" id="ARBA00023242"/>
    </source>
</evidence>
<keyword evidence="11" id="KW-0539">Nucleus</keyword>
<keyword evidence="9 13" id="KW-0805">Transcription regulation</keyword>
<dbReference type="GO" id="GO:0000122">
    <property type="term" value="P:negative regulation of transcription by RNA polymerase II"/>
    <property type="evidence" value="ECO:0007669"/>
    <property type="project" value="InterPro"/>
</dbReference>
<evidence type="ECO:0000313" key="18">
    <source>
        <dbReference type="Proteomes" id="UP000728032"/>
    </source>
</evidence>
<name>A0A7R9LCS1_9ACAR</name>
<dbReference type="AlphaFoldDB" id="A0A7R9LCS1"/>
<feature type="compositionally biased region" description="Polar residues" evidence="15">
    <location>
        <begin position="1002"/>
        <end position="1013"/>
    </location>
</feature>
<evidence type="ECO:0000259" key="16">
    <source>
        <dbReference type="Pfam" id="PF00850"/>
    </source>
</evidence>
<evidence type="ECO:0000256" key="12">
    <source>
        <dbReference type="ARBA" id="ARBA00048287"/>
    </source>
</evidence>
<dbReference type="OrthoDB" id="5232919at2759"/>
<accession>A0A7R9LCS1</accession>